<organism evidence="5 6">
    <name type="scientific">Micromonospora inyonensis</name>
    <dbReference type="NCBI Taxonomy" id="47866"/>
    <lineage>
        <taxon>Bacteria</taxon>
        <taxon>Bacillati</taxon>
        <taxon>Actinomycetota</taxon>
        <taxon>Actinomycetes</taxon>
        <taxon>Micromonosporales</taxon>
        <taxon>Micromonosporaceae</taxon>
        <taxon>Micromonospora</taxon>
    </lineage>
</organism>
<keyword evidence="6" id="KW-1185">Reference proteome</keyword>
<evidence type="ECO:0000259" key="4">
    <source>
        <dbReference type="PROSITE" id="PS50949"/>
    </source>
</evidence>
<keyword evidence="1" id="KW-0805">Transcription regulation</keyword>
<feature type="domain" description="HTH gntR-type" evidence="4">
    <location>
        <begin position="5"/>
        <end position="72"/>
    </location>
</feature>
<keyword evidence="3" id="KW-0804">Transcription</keyword>
<dbReference type="GO" id="GO:0003700">
    <property type="term" value="F:DNA-binding transcription factor activity"/>
    <property type="evidence" value="ECO:0007669"/>
    <property type="project" value="InterPro"/>
</dbReference>
<dbReference type="CDD" id="cd07377">
    <property type="entry name" value="WHTH_GntR"/>
    <property type="match status" value="1"/>
</dbReference>
<dbReference type="InterPro" id="IPR036390">
    <property type="entry name" value="WH_DNA-bd_sf"/>
</dbReference>
<dbReference type="GO" id="GO:0003677">
    <property type="term" value="F:DNA binding"/>
    <property type="evidence" value="ECO:0007669"/>
    <property type="project" value="UniProtKB-KW"/>
</dbReference>
<evidence type="ECO:0000313" key="5">
    <source>
        <dbReference type="EMBL" id="SCL22647.1"/>
    </source>
</evidence>
<dbReference type="Gene3D" id="1.20.120.530">
    <property type="entry name" value="GntR ligand-binding domain-like"/>
    <property type="match status" value="1"/>
</dbReference>
<dbReference type="PROSITE" id="PS50949">
    <property type="entry name" value="HTH_GNTR"/>
    <property type="match status" value="1"/>
</dbReference>
<reference evidence="6" key="1">
    <citation type="submission" date="2016-06" db="EMBL/GenBank/DDBJ databases">
        <authorList>
            <person name="Varghese N."/>
        </authorList>
    </citation>
    <scope>NUCLEOTIDE SEQUENCE [LARGE SCALE GENOMIC DNA]</scope>
    <source>
        <strain evidence="6">DSM 46123</strain>
    </source>
</reference>
<protein>
    <submittedName>
        <fullName evidence="5">DNA-binding transcriptional regulator, GntR family</fullName>
    </submittedName>
</protein>
<gene>
    <name evidence="5" type="ORF">GA0074694_3420</name>
</gene>
<dbReference type="InterPro" id="IPR008920">
    <property type="entry name" value="TF_FadR/GntR_C"/>
</dbReference>
<dbReference type="InterPro" id="IPR036388">
    <property type="entry name" value="WH-like_DNA-bd_sf"/>
</dbReference>
<name>A0A1C6RZK3_9ACTN</name>
<dbReference type="SUPFAM" id="SSF48008">
    <property type="entry name" value="GntR ligand-binding domain-like"/>
    <property type="match status" value="1"/>
</dbReference>
<dbReference type="InterPro" id="IPR000524">
    <property type="entry name" value="Tscrpt_reg_HTH_GntR"/>
</dbReference>
<dbReference type="SUPFAM" id="SSF46785">
    <property type="entry name" value="Winged helix' DNA-binding domain"/>
    <property type="match status" value="1"/>
</dbReference>
<accession>A0A1C6RZK3</accession>
<keyword evidence="2 5" id="KW-0238">DNA-binding</keyword>
<sequence length="224" mass="25048">MVNSATKRDAIVDGLRRLIVSGELERESRLPQDELAKRFNSSITPVREALRVLEAEGLVVSAPHRGTRVAGIDLDRVKATYIVRRLTESYAMRRAATRFSLRDIKRAQELLLKIEDAAVAGNELCVRQANRDFHFYFYDRCGIPGLSDHLASLWASFPWDLVIGAPDRAEASRKEHHTILEAVRAGDPDRAAAAIETHIAHGFLPIARRISGEDVLDPFDPDTD</sequence>
<dbReference type="Proteomes" id="UP000198906">
    <property type="component" value="Unassembled WGS sequence"/>
</dbReference>
<dbReference type="STRING" id="47866.GA0074694_3420"/>
<dbReference type="PANTHER" id="PTHR43537">
    <property type="entry name" value="TRANSCRIPTIONAL REGULATOR, GNTR FAMILY"/>
    <property type="match status" value="1"/>
</dbReference>
<dbReference type="AlphaFoldDB" id="A0A1C6RZK3"/>
<dbReference type="EMBL" id="FMHU01000002">
    <property type="protein sequence ID" value="SCL22647.1"/>
    <property type="molecule type" value="Genomic_DNA"/>
</dbReference>
<dbReference type="PANTHER" id="PTHR43537:SF5">
    <property type="entry name" value="UXU OPERON TRANSCRIPTIONAL REGULATOR"/>
    <property type="match status" value="1"/>
</dbReference>
<dbReference type="InterPro" id="IPR011711">
    <property type="entry name" value="GntR_C"/>
</dbReference>
<dbReference type="Pfam" id="PF07729">
    <property type="entry name" value="FCD"/>
    <property type="match status" value="1"/>
</dbReference>
<dbReference type="RefSeq" id="WP_176737979.1">
    <property type="nucleotide sequence ID" value="NZ_FMHU01000002.1"/>
</dbReference>
<proteinExistence type="predicted"/>
<dbReference type="Gene3D" id="1.10.10.10">
    <property type="entry name" value="Winged helix-like DNA-binding domain superfamily/Winged helix DNA-binding domain"/>
    <property type="match status" value="1"/>
</dbReference>
<dbReference type="SMART" id="SM00345">
    <property type="entry name" value="HTH_GNTR"/>
    <property type="match status" value="1"/>
</dbReference>
<dbReference type="SMART" id="SM00895">
    <property type="entry name" value="FCD"/>
    <property type="match status" value="1"/>
</dbReference>
<evidence type="ECO:0000256" key="2">
    <source>
        <dbReference type="ARBA" id="ARBA00023125"/>
    </source>
</evidence>
<dbReference type="Pfam" id="PF00392">
    <property type="entry name" value="GntR"/>
    <property type="match status" value="1"/>
</dbReference>
<evidence type="ECO:0000256" key="1">
    <source>
        <dbReference type="ARBA" id="ARBA00023015"/>
    </source>
</evidence>
<evidence type="ECO:0000313" key="6">
    <source>
        <dbReference type="Proteomes" id="UP000198906"/>
    </source>
</evidence>
<evidence type="ECO:0000256" key="3">
    <source>
        <dbReference type="ARBA" id="ARBA00023163"/>
    </source>
</evidence>